<dbReference type="Pfam" id="PF01261">
    <property type="entry name" value="AP_endonuc_2"/>
    <property type="match status" value="1"/>
</dbReference>
<feature type="domain" description="Xylose isomerase-like TIM barrel" evidence="1">
    <location>
        <begin position="29"/>
        <end position="285"/>
    </location>
</feature>
<dbReference type="EMBL" id="JADBEM010000001">
    <property type="protein sequence ID" value="MBE1611418.1"/>
    <property type="molecule type" value="Genomic_DNA"/>
</dbReference>
<dbReference type="Proteomes" id="UP000638648">
    <property type="component" value="Unassembled WGS sequence"/>
</dbReference>
<keyword evidence="3" id="KW-1185">Reference proteome</keyword>
<comment type="caution">
    <text evidence="2">The sequence shown here is derived from an EMBL/GenBank/DDBJ whole genome shotgun (WGS) entry which is preliminary data.</text>
</comment>
<dbReference type="RefSeq" id="WP_192754638.1">
    <property type="nucleotide sequence ID" value="NZ_BAABJL010000042.1"/>
</dbReference>
<accession>A0A927RPQ9</accession>
<organism evidence="2 3">
    <name type="scientific">Actinopolymorpha pittospori</name>
    <dbReference type="NCBI Taxonomy" id="648752"/>
    <lineage>
        <taxon>Bacteria</taxon>
        <taxon>Bacillati</taxon>
        <taxon>Actinomycetota</taxon>
        <taxon>Actinomycetes</taxon>
        <taxon>Propionibacteriales</taxon>
        <taxon>Actinopolymorphaceae</taxon>
        <taxon>Actinopolymorpha</taxon>
    </lineage>
</organism>
<dbReference type="AlphaFoldDB" id="A0A927RPQ9"/>
<protein>
    <submittedName>
        <fullName evidence="2">Sugar phosphate isomerase/epimerase</fullName>
    </submittedName>
</protein>
<dbReference type="GO" id="GO:0016853">
    <property type="term" value="F:isomerase activity"/>
    <property type="evidence" value="ECO:0007669"/>
    <property type="project" value="UniProtKB-KW"/>
</dbReference>
<reference evidence="2" key="1">
    <citation type="submission" date="2020-10" db="EMBL/GenBank/DDBJ databases">
        <title>Sequencing the genomes of 1000 actinobacteria strains.</title>
        <authorList>
            <person name="Klenk H.-P."/>
        </authorList>
    </citation>
    <scope>NUCLEOTIDE SEQUENCE</scope>
    <source>
        <strain evidence="2">DSM 45354</strain>
    </source>
</reference>
<evidence type="ECO:0000259" key="1">
    <source>
        <dbReference type="Pfam" id="PF01261"/>
    </source>
</evidence>
<evidence type="ECO:0000313" key="2">
    <source>
        <dbReference type="EMBL" id="MBE1611418.1"/>
    </source>
</evidence>
<evidence type="ECO:0000313" key="3">
    <source>
        <dbReference type="Proteomes" id="UP000638648"/>
    </source>
</evidence>
<proteinExistence type="predicted"/>
<dbReference type="PANTHER" id="PTHR12110">
    <property type="entry name" value="HYDROXYPYRUVATE ISOMERASE"/>
    <property type="match status" value="1"/>
</dbReference>
<dbReference type="Gene3D" id="3.20.20.150">
    <property type="entry name" value="Divalent-metal-dependent TIM barrel enzymes"/>
    <property type="match status" value="1"/>
</dbReference>
<dbReference type="InterPro" id="IPR036237">
    <property type="entry name" value="Xyl_isomerase-like_sf"/>
</dbReference>
<sequence length="287" mass="30516">MADAAKTDGFYSNLSCGALGVSPGFPAAVDLAVEFGFGAVDPDVGYLAGQSPAEVEQLRARLAEQGVRWGNAGVPVNINADAATFATQLAGLEEFAARLAALGVDRAGTWIRPMSDSLTYRRNFARHVERIGLVDEILAAAGVRFGLEYVGPKTFWSTERYPFVHTLAETRELLAAIGSSNVGVILDTFHWFTSAESADDIRTLTADQIVAVDLNDAPTGRERDEQIDGQRLLPGASGVIDVAAFVAALRDIGYAGPIKVEPFNAELRSLPAHEAVARTAESLKAVL</sequence>
<gene>
    <name evidence="2" type="ORF">HEB94_008266</name>
</gene>
<dbReference type="InterPro" id="IPR013022">
    <property type="entry name" value="Xyl_isomerase-like_TIM-brl"/>
</dbReference>
<name>A0A927RPQ9_9ACTN</name>
<keyword evidence="2" id="KW-0413">Isomerase</keyword>
<dbReference type="InterPro" id="IPR050312">
    <property type="entry name" value="IolE/XylAMocC-like"/>
</dbReference>
<dbReference type="SUPFAM" id="SSF51658">
    <property type="entry name" value="Xylose isomerase-like"/>
    <property type="match status" value="1"/>
</dbReference>